<gene>
    <name evidence="1" type="ORF">APZ42_021775</name>
</gene>
<evidence type="ECO:0000313" key="2">
    <source>
        <dbReference type="Proteomes" id="UP000076858"/>
    </source>
</evidence>
<evidence type="ECO:0000313" key="1">
    <source>
        <dbReference type="EMBL" id="KZS13156.1"/>
    </source>
</evidence>
<reference evidence="1 2" key="1">
    <citation type="submission" date="2016-03" db="EMBL/GenBank/DDBJ databases">
        <title>EvidentialGene: Evidence-directed Construction of Genes on Genomes.</title>
        <authorList>
            <person name="Gilbert D.G."/>
            <person name="Choi J.-H."/>
            <person name="Mockaitis K."/>
            <person name="Colbourne J."/>
            <person name="Pfrender M."/>
        </authorList>
    </citation>
    <scope>NUCLEOTIDE SEQUENCE [LARGE SCALE GENOMIC DNA]</scope>
    <source>
        <strain evidence="1 2">Xinb3</strain>
        <tissue evidence="1">Complete organism</tissue>
    </source>
</reference>
<proteinExistence type="predicted"/>
<keyword evidence="2" id="KW-1185">Reference proteome</keyword>
<sequence>MLVAPVYANCECVIRVHKHVYIIYGLDEEEKVLFSHFLPRKNCRAARGVGGEDCFCCGDEVLENE</sequence>
<comment type="caution">
    <text evidence="1">The sequence shown here is derived from an EMBL/GenBank/DDBJ whole genome shotgun (WGS) entry which is preliminary data.</text>
</comment>
<dbReference type="EMBL" id="LRGB01001263">
    <property type="protein sequence ID" value="KZS13156.1"/>
    <property type="molecule type" value="Genomic_DNA"/>
</dbReference>
<organism evidence="1 2">
    <name type="scientific">Daphnia magna</name>
    <dbReference type="NCBI Taxonomy" id="35525"/>
    <lineage>
        <taxon>Eukaryota</taxon>
        <taxon>Metazoa</taxon>
        <taxon>Ecdysozoa</taxon>
        <taxon>Arthropoda</taxon>
        <taxon>Crustacea</taxon>
        <taxon>Branchiopoda</taxon>
        <taxon>Diplostraca</taxon>
        <taxon>Cladocera</taxon>
        <taxon>Anomopoda</taxon>
        <taxon>Daphniidae</taxon>
        <taxon>Daphnia</taxon>
    </lineage>
</organism>
<protein>
    <submittedName>
        <fullName evidence="1">Uncharacterized protein</fullName>
    </submittedName>
</protein>
<name>A0A164WCY5_9CRUS</name>
<dbReference type="Proteomes" id="UP000076858">
    <property type="component" value="Unassembled WGS sequence"/>
</dbReference>
<dbReference type="AlphaFoldDB" id="A0A164WCY5"/>
<accession>A0A164WCY5</accession>